<feature type="region of interest" description="Disordered" evidence="1">
    <location>
        <begin position="1833"/>
        <end position="1867"/>
    </location>
</feature>
<feature type="region of interest" description="Disordered" evidence="1">
    <location>
        <begin position="2139"/>
        <end position="2328"/>
    </location>
</feature>
<feature type="compositionally biased region" description="Polar residues" evidence="1">
    <location>
        <begin position="2144"/>
        <end position="2168"/>
    </location>
</feature>
<feature type="compositionally biased region" description="Polar residues" evidence="1">
    <location>
        <begin position="1974"/>
        <end position="1983"/>
    </location>
</feature>
<feature type="region of interest" description="Disordered" evidence="1">
    <location>
        <begin position="2366"/>
        <end position="2407"/>
    </location>
</feature>
<feature type="compositionally biased region" description="Acidic residues" evidence="1">
    <location>
        <begin position="2100"/>
        <end position="2112"/>
    </location>
</feature>
<feature type="region of interest" description="Disordered" evidence="1">
    <location>
        <begin position="1201"/>
        <end position="1309"/>
    </location>
</feature>
<feature type="region of interest" description="Disordered" evidence="1">
    <location>
        <begin position="1677"/>
        <end position="1806"/>
    </location>
</feature>
<feature type="region of interest" description="Disordered" evidence="1">
    <location>
        <begin position="544"/>
        <end position="565"/>
    </location>
</feature>
<feature type="compositionally biased region" description="Acidic residues" evidence="1">
    <location>
        <begin position="373"/>
        <end position="384"/>
    </location>
</feature>
<feature type="compositionally biased region" description="Basic and acidic residues" evidence="1">
    <location>
        <begin position="1344"/>
        <end position="1365"/>
    </location>
</feature>
<feature type="compositionally biased region" description="Pro residues" evidence="1">
    <location>
        <begin position="2250"/>
        <end position="2266"/>
    </location>
</feature>
<feature type="compositionally biased region" description="Basic and acidic residues" evidence="1">
    <location>
        <begin position="1712"/>
        <end position="1723"/>
    </location>
</feature>
<protein>
    <recommendedName>
        <fullName evidence="4">Vesicle tethering protein Uso1/P115-like head domain-containing protein</fullName>
    </recommendedName>
</protein>
<dbReference type="Proteomes" id="UP000323011">
    <property type="component" value="Unassembled WGS sequence"/>
</dbReference>
<evidence type="ECO:0000313" key="3">
    <source>
        <dbReference type="Proteomes" id="UP000323011"/>
    </source>
</evidence>
<feature type="region of interest" description="Disordered" evidence="1">
    <location>
        <begin position="1322"/>
        <end position="1365"/>
    </location>
</feature>
<feature type="compositionally biased region" description="Low complexity" evidence="1">
    <location>
        <begin position="1753"/>
        <end position="1767"/>
    </location>
</feature>
<dbReference type="PANTHER" id="PTHR45615">
    <property type="entry name" value="MYOSIN HEAVY CHAIN, NON-MUSCLE"/>
    <property type="match status" value="1"/>
</dbReference>
<feature type="region of interest" description="Disordered" evidence="1">
    <location>
        <begin position="1944"/>
        <end position="2007"/>
    </location>
</feature>
<comment type="caution">
    <text evidence="2">The sequence shown here is derived from an EMBL/GenBank/DDBJ whole genome shotgun (WGS) entry which is preliminary data.</text>
</comment>
<evidence type="ECO:0008006" key="4">
    <source>
        <dbReference type="Google" id="ProtNLM"/>
    </source>
</evidence>
<name>A0A5A8CU53_CAFRO</name>
<feature type="compositionally biased region" description="Basic and acidic residues" evidence="1">
    <location>
        <begin position="1207"/>
        <end position="1248"/>
    </location>
</feature>
<feature type="region of interest" description="Disordered" evidence="1">
    <location>
        <begin position="1425"/>
        <end position="1454"/>
    </location>
</feature>
<feature type="region of interest" description="Disordered" evidence="1">
    <location>
        <begin position="964"/>
        <end position="989"/>
    </location>
</feature>
<feature type="compositionally biased region" description="Basic and acidic residues" evidence="1">
    <location>
        <begin position="1325"/>
        <end position="1337"/>
    </location>
</feature>
<feature type="compositionally biased region" description="Acidic residues" evidence="1">
    <location>
        <begin position="1702"/>
        <end position="1711"/>
    </location>
</feature>
<feature type="compositionally biased region" description="Low complexity" evidence="1">
    <location>
        <begin position="1944"/>
        <end position="1953"/>
    </location>
</feature>
<dbReference type="SUPFAM" id="SSF48371">
    <property type="entry name" value="ARM repeat"/>
    <property type="match status" value="1"/>
</dbReference>
<evidence type="ECO:0000313" key="2">
    <source>
        <dbReference type="EMBL" id="KAA0155710.1"/>
    </source>
</evidence>
<feature type="region of interest" description="Disordered" evidence="1">
    <location>
        <begin position="2083"/>
        <end position="2117"/>
    </location>
</feature>
<feature type="compositionally biased region" description="Low complexity" evidence="1">
    <location>
        <begin position="1295"/>
        <end position="1309"/>
    </location>
</feature>
<feature type="compositionally biased region" description="Low complexity" evidence="1">
    <location>
        <begin position="350"/>
        <end position="370"/>
    </location>
</feature>
<feature type="compositionally biased region" description="Basic and acidic residues" evidence="1">
    <location>
        <begin position="1397"/>
        <end position="1409"/>
    </location>
</feature>
<feature type="compositionally biased region" description="Low complexity" evidence="1">
    <location>
        <begin position="2195"/>
        <end position="2218"/>
    </location>
</feature>
<organism evidence="2 3">
    <name type="scientific">Cafeteria roenbergensis</name>
    <name type="common">Marine flagellate</name>
    <dbReference type="NCBI Taxonomy" id="33653"/>
    <lineage>
        <taxon>Eukaryota</taxon>
        <taxon>Sar</taxon>
        <taxon>Stramenopiles</taxon>
        <taxon>Bigyra</taxon>
        <taxon>Opalozoa</taxon>
        <taxon>Bicosoecida</taxon>
        <taxon>Cafeteriaceae</taxon>
        <taxon>Cafeteria</taxon>
    </lineage>
</organism>
<feature type="compositionally biased region" description="Low complexity" evidence="1">
    <location>
        <begin position="1677"/>
        <end position="1686"/>
    </location>
</feature>
<feature type="compositionally biased region" description="Pro residues" evidence="1">
    <location>
        <begin position="1740"/>
        <end position="1752"/>
    </location>
</feature>
<feature type="compositionally biased region" description="Low complexity" evidence="1">
    <location>
        <begin position="2169"/>
        <end position="2182"/>
    </location>
</feature>
<feature type="compositionally biased region" description="Basic residues" evidence="1">
    <location>
        <begin position="2226"/>
        <end position="2235"/>
    </location>
</feature>
<evidence type="ECO:0000256" key="1">
    <source>
        <dbReference type="SAM" id="MobiDB-lite"/>
    </source>
</evidence>
<feature type="region of interest" description="Disordered" evidence="1">
    <location>
        <begin position="1883"/>
        <end position="1930"/>
    </location>
</feature>
<feature type="compositionally biased region" description="Low complexity" evidence="1">
    <location>
        <begin position="2295"/>
        <end position="2313"/>
    </location>
</feature>
<feature type="region of interest" description="Disordered" evidence="1">
    <location>
        <begin position="350"/>
        <end position="391"/>
    </location>
</feature>
<feature type="region of interest" description="Disordered" evidence="1">
    <location>
        <begin position="2023"/>
        <end position="2059"/>
    </location>
</feature>
<feature type="region of interest" description="Disordered" evidence="1">
    <location>
        <begin position="812"/>
        <end position="851"/>
    </location>
</feature>
<feature type="region of interest" description="Disordered" evidence="1">
    <location>
        <begin position="920"/>
        <end position="941"/>
    </location>
</feature>
<dbReference type="InterPro" id="IPR016024">
    <property type="entry name" value="ARM-type_fold"/>
</dbReference>
<feature type="compositionally biased region" description="Basic and acidic residues" evidence="1">
    <location>
        <begin position="1258"/>
        <end position="1269"/>
    </location>
</feature>
<dbReference type="Gene3D" id="1.25.10.10">
    <property type="entry name" value="Leucine-rich Repeat Variant"/>
    <property type="match status" value="1"/>
</dbReference>
<sequence>MSFLFGGHDTDADEPRVRLLAEQLQGADAVTDQLEVLTDALAMAKRRRLLFGKRGTDSLCSLLKRPELDPEVAQSLLETLLALVDPSQDGPSDAEHAASQREAAGLNAARFLGDPAATGALLDLAASEATWTRVLCVQLLAALNAAKPDMASAALLRTEQGLSRLLDRLSDRKEEVRNEVLVLLGSLTRGSSNLQSYVAFEDGHSRLLGLAAREAGAVRRLARRFAAPGSGAPGAVVPPHRFDVALDAVKIVANVLGGNAITRKLFVQSAEPLRDALAVLDAAVQIGKASPRSLELASAGLAVLEALAGAPDGRSRDRAAGAASGVGGIAAAAPPAAARVAVAGSRKSDASKAGSAESSSAGNGAAAASSRTEDEDEDEDEEAVDPSTAAANAAADSAVAAAIGTEALLWDGLGRVAFSNRLPAPIAARAAAVLTAVVRAGGSRAQITAAMSAVRDVATGVDPHSFLLPQAATDSLGAAPVDPASAALADALELAPAGSAAASAVGRLLIPSLAVRTSLSASDPAWADAACSLAAAVAWPAALPASSPTPREGSARGTGRETAVDDAGPATAVSHILSPPPVPPSDAADDAAALPPITALQAAASALVTASRRLTNVAGDCDGPAAAALAAVAARASRLLAGAFSASAACGQLALRVGLRVEAGGGLAEALAAKGAARPGQLGMCRGSADAALLPLLVGTLASLSTSGHTAPALSVLVASVAELVAAWAGTCPSVAIEAARSGADAALAATFARRVVHHDLPSHARVAAAAAVAAVSGIARAVGSDASAQLRSALLDAVGVAGADQCLRLAATQPPRSSSSSPPEPDHPAVAWVLPRPGEEGAGDSSGVPAGASRAVRWCSAATSVRLYVPPAPGSDERAGPRAPGPATVVLLSSSAAARAAELRAWIRKGFLDAAMSDSADADGTAGDGGASAEEALPEPWATRWRIAKEILSLPASEAASAGAAQPAAGWRTQPGSGPPQAAQGQDGGAQALVMFGGRRITVAEAEAELERAGRRADQAGAALKDASSSLRDAQSAARAANAEAESLRAVSGGDAGTLAELKLAYDSIRGSFADAQRGRVAAEDEVKELQAALEAARADAEGLRASASAAAERAAAATAAAASAQEAGPSAEEAEAAVQAVRDELERVRAAHAQEVAVLRADLEASLDGGDMGPSADAGKIEELELQVADASRRAEASDAAAAAARKDAEEARAEAAEARAAAEEARAEAEEARAEAEETRERGAADVEAAAQEAEAERASAAEARDQAAAARAEAESLRTGAHATDEDVAAARRAAAEAASRSDSLECQVRKLQEALEDERAETHKAADRERAKAAAVADEATREAESRVQAAERRAAEQLRAASERVAELEAALREADEARRAAEQEAAVRGARSDNEATSRLREQLAELAEKLRTAEGRAAAAKEQLRQQQEAGSRELDRVSGSAREAAAAAKASVERLRARIKDEAARRETAEVAAEEAEAEAAAASRRAAAAEATAAAAKRALAEAEAQVAASHTAEADLRAQLLETSSALAAAKAEATQAALERDSAEAQVERLQGDLATAAAEADAAAAAAAAATARSPSGDSGRELEVLRGEHEDLLVLCAALDVELSIAYEAVQSLGGAEAAAACRRLTAERLGEAAEDQGSSAEVLAELSMAGDASFDASALFGQQHQQQPQHVGGSGSGAAGLFASALDDGDDADDTQDGPRDHHRDGSPLRDMQGTALETASAAAPPEPQPQPQPQQPTDPSLPGQPSAAPPVAAWPPPESHAEHVSSSGPPPASAFFSASPPESPDAGAVPSTASRVFAQSGGAAGHDTVWAEEHGADWQDHGTGGWAEYQDGSGGHSDWPEQPDSDPATGDALATADQILPAGRMGAEAPAQGWEPAADAPPSHGMFSAGQPRGGALLAQGAPEQGSVAESQHVWSTGHDAADEAEQLQADGAQQAQADEHEQLQDEEEIPLDASDHGFSSAQNADEPSSMFGDAHQSASPPRAVGSEAGESSFSATLVSVLFGGDVAPSPDKRSHSQSRAAPPAAPPAPAADRQGQGSSAHDFATAVSAGLSTWGSHGGLALAAANGGAGGGRDLSEAGDGQGGDEFDEDDDDDVGGGANSSFIDAVSGYAGVLASLVGKSEGPAATQGSQAREGASQSKPMFGGSLSSSTAPPVQVQAVVAGQPSADPARGPVGQTAAPPGSALPAASPPKMSAPPTATSMFAPAHGATRKAKRGRRALYPGAAHVAAEPQDPQPPRPATASGPPPAVFKPAVSRPPAQSPAPTIPEGALSLPVQRPTVTAELAPAAAATFHASPGEPEDAQEEEENAAAFFSPVQPASVFGTVGDGADSRSARLGLPAASTAKALFGQQGPRVERAKPADAVFATQSADAEGEGLDHDDDADGASAWF</sequence>
<reference evidence="2 3" key="1">
    <citation type="submission" date="2019-07" db="EMBL/GenBank/DDBJ databases">
        <title>Genomes of Cafeteria roenbergensis.</title>
        <authorList>
            <person name="Fischer M.G."/>
            <person name="Hackl T."/>
            <person name="Roman M."/>
        </authorList>
    </citation>
    <scope>NUCLEOTIDE SEQUENCE [LARGE SCALE GENOMIC DNA]</scope>
    <source>
        <strain evidence="2 3">BVI</strain>
    </source>
</reference>
<feature type="compositionally biased region" description="Acidic residues" evidence="1">
    <location>
        <begin position="2389"/>
        <end position="2401"/>
    </location>
</feature>
<keyword evidence="3" id="KW-1185">Reference proteome</keyword>
<feature type="region of interest" description="Disordered" evidence="1">
    <location>
        <begin position="571"/>
        <end position="590"/>
    </location>
</feature>
<feature type="compositionally biased region" description="Basic and acidic residues" evidence="1">
    <location>
        <begin position="1377"/>
        <end position="1389"/>
    </location>
</feature>
<accession>A0A5A8CU53</accession>
<dbReference type="PANTHER" id="PTHR45615:SF66">
    <property type="entry name" value="CARD DOMAIN-CONTAINING PROTEIN"/>
    <property type="match status" value="1"/>
</dbReference>
<proteinExistence type="predicted"/>
<feature type="compositionally biased region" description="Acidic residues" evidence="1">
    <location>
        <begin position="2315"/>
        <end position="2325"/>
    </location>
</feature>
<dbReference type="InterPro" id="IPR011989">
    <property type="entry name" value="ARM-like"/>
</dbReference>
<gene>
    <name evidence="2" type="ORF">FNF29_01625</name>
</gene>
<feature type="region of interest" description="Disordered" evidence="1">
    <location>
        <begin position="1377"/>
        <end position="1409"/>
    </location>
</feature>
<dbReference type="EMBL" id="VLTN01000006">
    <property type="protein sequence ID" value="KAA0155710.1"/>
    <property type="molecule type" value="Genomic_DNA"/>
</dbReference>